<sequence>MHVLLTNDDGPLDDHSAPYIKYLVDAIRTTTDWDLSIVVPDQQRSWIGKAHFAGKTVAASYVYTTETVSLGATAVNTKLGPFTTPQPQYRDDPRYQEWCLIDSTPAACADIGIHHLYSQSKSKPVDLVISGPNYGKNSGNLYVLTSGTVGAAMEAVTHGVKAVALSYAFFSPHHDHQVLQQAARISVALIRRLYRQLLKRDDVDIFSVNVPLLPSLEYGKTNIHYAPILENYWNSIYAPVATDDGTHRFQWQPDFKKVHKDSMLDPHHSDSRVLLDEGISVTPLKAAFRPVEPLAGQITLDDDDDDGDDAVAAPMRQLAIIDDTDKLSSPTLLITFPPSSYTFEPAARGFHGFTVTTNRAVLEDANVKVFHYGDYEDLDFDRVYSDNYYFCSYVYRKALIRKHYLANTVHHYVTKHPESILARAVPASYSIEVDYAEFLDDALDDAYELRDDILAGDRSWILKPSMSDKAQGIRVFRTLDDLQAIFDSFEADDDSDDDDGDDDAADVDNNGVIVSQLRHFIVQEYMDRPLLLANYGNRKFHLRVYVVAAGNLAVYVYRSMLALFAGAAYQRPQESADMACHLTNTCVQQGQSPLVVPFWQLHDPNHLNRPQKQRVFDQICTITGELFAAATSVDKMNFQPMPHALEMFGVDFLVNHDYSVSLLEVNSYPDFKQTGDELKGIIDELFVNVGDVAYEMMMGKPVSGDVPSHPQLVEVLRQN</sequence>
<dbReference type="PROSITE" id="PS51221">
    <property type="entry name" value="TTL"/>
    <property type="match status" value="1"/>
</dbReference>
<dbReference type="Pfam" id="PF03133">
    <property type="entry name" value="TTL"/>
    <property type="match status" value="1"/>
</dbReference>
<dbReference type="InterPro" id="IPR002828">
    <property type="entry name" value="SurE-like_Pase/nucleotidase"/>
</dbReference>
<dbReference type="InterPro" id="IPR027746">
    <property type="entry name" value="TTL"/>
</dbReference>
<dbReference type="PANTHER" id="PTHR47551:SF1">
    <property type="entry name" value="TUBULIN--TYROSINE LIGASE PBY1-RELATED"/>
    <property type="match status" value="1"/>
</dbReference>
<dbReference type="GO" id="GO:0000932">
    <property type="term" value="C:P-body"/>
    <property type="evidence" value="ECO:0007669"/>
    <property type="project" value="TreeGrafter"/>
</dbReference>
<dbReference type="InterPro" id="IPR004344">
    <property type="entry name" value="TTL/TTLL_fam"/>
</dbReference>
<reference evidence="2 3" key="1">
    <citation type="submission" date="2019-07" db="EMBL/GenBank/DDBJ databases">
        <title>Genome assembly of two rare yeast pathogens: Diutina rugosa and Trichomonascus ciferrii.</title>
        <authorList>
            <person name="Mixao V."/>
            <person name="Saus E."/>
            <person name="Hansen A."/>
            <person name="Lass-Flor C."/>
            <person name="Gabaldon T."/>
        </authorList>
    </citation>
    <scope>NUCLEOTIDE SEQUENCE [LARGE SCALE GENOMIC DNA]</scope>
    <source>
        <strain evidence="2 3">CBS 613</strain>
    </source>
</reference>
<organism evidence="2 3">
    <name type="scientific">Diutina rugosa</name>
    <name type="common">Yeast</name>
    <name type="synonym">Candida rugosa</name>
    <dbReference type="NCBI Taxonomy" id="5481"/>
    <lineage>
        <taxon>Eukaryota</taxon>
        <taxon>Fungi</taxon>
        <taxon>Dikarya</taxon>
        <taxon>Ascomycota</taxon>
        <taxon>Saccharomycotina</taxon>
        <taxon>Pichiomycetes</taxon>
        <taxon>Debaryomycetaceae</taxon>
        <taxon>Diutina</taxon>
    </lineage>
</organism>
<dbReference type="OMA" id="TNTCFQE"/>
<keyword evidence="3" id="KW-1185">Reference proteome</keyword>
<dbReference type="NCBIfam" id="TIGR00087">
    <property type="entry name" value="surE"/>
    <property type="match status" value="1"/>
</dbReference>
<dbReference type="EMBL" id="SWFT01000098">
    <property type="protein sequence ID" value="KAA8901826.1"/>
    <property type="molecule type" value="Genomic_DNA"/>
</dbReference>
<dbReference type="GO" id="GO:0016787">
    <property type="term" value="F:hydrolase activity"/>
    <property type="evidence" value="ECO:0007669"/>
    <property type="project" value="InterPro"/>
</dbReference>
<proteinExistence type="predicted"/>
<evidence type="ECO:0000313" key="3">
    <source>
        <dbReference type="Proteomes" id="UP000449547"/>
    </source>
</evidence>
<evidence type="ECO:0000259" key="1">
    <source>
        <dbReference type="Pfam" id="PF01975"/>
    </source>
</evidence>
<dbReference type="PANTHER" id="PTHR47551">
    <property type="entry name" value="TUBULIN--TYROSINE LIGASE PBY1-RELATED"/>
    <property type="match status" value="1"/>
</dbReference>
<dbReference type="Proteomes" id="UP000449547">
    <property type="component" value="Unassembled WGS sequence"/>
</dbReference>
<gene>
    <name evidence="2" type="ORF">DIURU_003075</name>
</gene>
<dbReference type="InterPro" id="IPR036523">
    <property type="entry name" value="SurE-like_sf"/>
</dbReference>
<evidence type="ECO:0000313" key="2">
    <source>
        <dbReference type="EMBL" id="KAA8901826.1"/>
    </source>
</evidence>
<comment type="caution">
    <text evidence="2">The sequence shown here is derived from an EMBL/GenBank/DDBJ whole genome shotgun (WGS) entry which is preliminary data.</text>
</comment>
<dbReference type="Gene3D" id="3.40.1210.10">
    <property type="entry name" value="Survival protein SurE-like phosphatase/nucleotidase"/>
    <property type="match status" value="1"/>
</dbReference>
<dbReference type="SUPFAM" id="SSF64167">
    <property type="entry name" value="SurE-like"/>
    <property type="match status" value="1"/>
</dbReference>
<name>A0A642UPF3_DIURU</name>
<dbReference type="VEuPathDB" id="FungiDB:DIURU_003075"/>
<dbReference type="Gene3D" id="3.30.470.20">
    <property type="entry name" value="ATP-grasp fold, B domain"/>
    <property type="match status" value="1"/>
</dbReference>
<dbReference type="GeneID" id="54781726"/>
<accession>A0A642UPF3</accession>
<feature type="domain" description="Survival protein SurE-like phosphatase/nucleotidase" evidence="1">
    <location>
        <begin position="3"/>
        <end position="232"/>
    </location>
</feature>
<dbReference type="Pfam" id="PF01975">
    <property type="entry name" value="SurE"/>
    <property type="match status" value="1"/>
</dbReference>
<dbReference type="AlphaFoldDB" id="A0A642UPF3"/>
<dbReference type="SUPFAM" id="SSF56059">
    <property type="entry name" value="Glutathione synthetase ATP-binding domain-like"/>
    <property type="match status" value="1"/>
</dbReference>
<dbReference type="RefSeq" id="XP_034012124.1">
    <property type="nucleotide sequence ID" value="XM_034155797.1"/>
</dbReference>
<protein>
    <recommendedName>
        <fullName evidence="1">Survival protein SurE-like phosphatase/nucleotidase domain-containing protein</fullName>
    </recommendedName>
</protein>
<dbReference type="OrthoDB" id="202825at2759"/>